<feature type="compositionally biased region" description="Basic residues" evidence="15">
    <location>
        <begin position="470"/>
        <end position="488"/>
    </location>
</feature>
<comment type="caution">
    <text evidence="17">The sequence shown here is derived from an EMBL/GenBank/DDBJ whole genome shotgun (WGS) entry which is preliminary data.</text>
</comment>
<evidence type="ECO:0000256" key="8">
    <source>
        <dbReference type="ARBA" id="ARBA00022837"/>
    </source>
</evidence>
<dbReference type="PANTHER" id="PTHR45792:SF7">
    <property type="entry name" value="PUTATIVE (AFU_ORTHOLOGUE AFUA_6G02710)-RELATED"/>
    <property type="match status" value="1"/>
</dbReference>
<keyword evidence="8" id="KW-0106">Calcium</keyword>
<comment type="cofactor">
    <cofactor evidence="1">
        <name>Ca(2+)</name>
        <dbReference type="ChEBI" id="CHEBI:29108"/>
    </cofactor>
</comment>
<keyword evidence="4" id="KW-0597">Phosphoprotein</keyword>
<organism evidence="17 18">
    <name type="scientific">Dimargaris verticillata</name>
    <dbReference type="NCBI Taxonomy" id="2761393"/>
    <lineage>
        <taxon>Eukaryota</taxon>
        <taxon>Fungi</taxon>
        <taxon>Fungi incertae sedis</taxon>
        <taxon>Zoopagomycota</taxon>
        <taxon>Kickxellomycotina</taxon>
        <taxon>Dimargaritomycetes</taxon>
        <taxon>Dimargaritales</taxon>
        <taxon>Dimargaritaceae</taxon>
        <taxon>Dimargaris</taxon>
    </lineage>
</organism>
<dbReference type="InterPro" id="IPR052214">
    <property type="entry name" value="DAG_Lipase-Related"/>
</dbReference>
<gene>
    <name evidence="17" type="ORF">H4R34_003655</name>
</gene>
<dbReference type="SUPFAM" id="SSF53474">
    <property type="entry name" value="alpha/beta-Hydrolases"/>
    <property type="match status" value="1"/>
</dbReference>
<feature type="region of interest" description="Disordered" evidence="15">
    <location>
        <begin position="456"/>
        <end position="532"/>
    </location>
</feature>
<evidence type="ECO:0000256" key="12">
    <source>
        <dbReference type="ARBA" id="ARBA00023136"/>
    </source>
</evidence>
<comment type="catalytic activity">
    <reaction evidence="13">
        <text>a 1,2-diacyl-sn-glycerol + H2O = a 2-acylglycerol + a fatty acid + H(+)</text>
        <dbReference type="Rhea" id="RHEA:33275"/>
        <dbReference type="ChEBI" id="CHEBI:15377"/>
        <dbReference type="ChEBI" id="CHEBI:15378"/>
        <dbReference type="ChEBI" id="CHEBI:17389"/>
        <dbReference type="ChEBI" id="CHEBI:17815"/>
        <dbReference type="ChEBI" id="CHEBI:28868"/>
        <dbReference type="EC" id="3.1.1.116"/>
    </reaction>
    <physiologicalReaction direction="left-to-right" evidence="13">
        <dbReference type="Rhea" id="RHEA:33276"/>
    </physiologicalReaction>
</comment>
<dbReference type="GO" id="GO:0046872">
    <property type="term" value="F:metal ion binding"/>
    <property type="evidence" value="ECO:0007669"/>
    <property type="project" value="UniProtKB-KW"/>
</dbReference>
<dbReference type="Pfam" id="PF01764">
    <property type="entry name" value="Lipase_3"/>
    <property type="match status" value="1"/>
</dbReference>
<evidence type="ECO:0000256" key="1">
    <source>
        <dbReference type="ARBA" id="ARBA00001913"/>
    </source>
</evidence>
<dbReference type="InterPro" id="IPR029058">
    <property type="entry name" value="AB_hydrolase_fold"/>
</dbReference>
<protein>
    <recommendedName>
        <fullName evidence="14">sn-1-specific diacylglycerol lipase</fullName>
        <ecNumber evidence="14">3.1.1.116</ecNumber>
    </recommendedName>
</protein>
<dbReference type="PANTHER" id="PTHR45792">
    <property type="entry name" value="DIACYLGLYCEROL LIPASE HOMOLOG-RELATED"/>
    <property type="match status" value="1"/>
</dbReference>
<feature type="domain" description="Fungal lipase-type" evidence="16">
    <location>
        <begin position="609"/>
        <end position="709"/>
    </location>
</feature>
<reference evidence="17" key="1">
    <citation type="submission" date="2022-07" db="EMBL/GenBank/DDBJ databases">
        <title>Phylogenomic reconstructions and comparative analyses of Kickxellomycotina fungi.</title>
        <authorList>
            <person name="Reynolds N.K."/>
            <person name="Stajich J.E."/>
            <person name="Barry K."/>
            <person name="Grigoriev I.V."/>
            <person name="Crous P."/>
            <person name="Smith M.E."/>
        </authorList>
    </citation>
    <scope>NUCLEOTIDE SEQUENCE</scope>
    <source>
        <strain evidence="17">RSA 567</strain>
    </source>
</reference>
<feature type="region of interest" description="Disordered" evidence="15">
    <location>
        <begin position="327"/>
        <end position="404"/>
    </location>
</feature>
<evidence type="ECO:0000256" key="5">
    <source>
        <dbReference type="ARBA" id="ARBA00022692"/>
    </source>
</evidence>
<dbReference type="GO" id="GO:0019369">
    <property type="term" value="P:arachidonate metabolic process"/>
    <property type="evidence" value="ECO:0007669"/>
    <property type="project" value="TreeGrafter"/>
</dbReference>
<keyword evidence="18" id="KW-1185">Reference proteome</keyword>
<dbReference type="GO" id="GO:0005886">
    <property type="term" value="C:plasma membrane"/>
    <property type="evidence" value="ECO:0007669"/>
    <property type="project" value="UniProtKB-SubCell"/>
</dbReference>
<dbReference type="OrthoDB" id="438440at2759"/>
<evidence type="ECO:0000256" key="7">
    <source>
        <dbReference type="ARBA" id="ARBA00022801"/>
    </source>
</evidence>
<keyword evidence="12" id="KW-0472">Membrane</keyword>
<dbReference type="EMBL" id="JANBQB010000363">
    <property type="protein sequence ID" value="KAJ1977249.1"/>
    <property type="molecule type" value="Genomic_DNA"/>
</dbReference>
<keyword evidence="7" id="KW-0378">Hydrolase</keyword>
<dbReference type="Gene3D" id="3.40.50.1820">
    <property type="entry name" value="alpha/beta hydrolase"/>
    <property type="match status" value="1"/>
</dbReference>
<evidence type="ECO:0000313" key="17">
    <source>
        <dbReference type="EMBL" id="KAJ1977249.1"/>
    </source>
</evidence>
<evidence type="ECO:0000256" key="2">
    <source>
        <dbReference type="ARBA" id="ARBA00004651"/>
    </source>
</evidence>
<feature type="compositionally biased region" description="Basic residues" evidence="15">
    <location>
        <begin position="514"/>
        <end position="523"/>
    </location>
</feature>
<proteinExistence type="predicted"/>
<evidence type="ECO:0000256" key="10">
    <source>
        <dbReference type="ARBA" id="ARBA00022989"/>
    </source>
</evidence>
<evidence type="ECO:0000256" key="3">
    <source>
        <dbReference type="ARBA" id="ARBA00022475"/>
    </source>
</evidence>
<dbReference type="InterPro" id="IPR002921">
    <property type="entry name" value="Fungal_lipase-type"/>
</dbReference>
<dbReference type="GO" id="GO:0016298">
    <property type="term" value="F:lipase activity"/>
    <property type="evidence" value="ECO:0007669"/>
    <property type="project" value="TreeGrafter"/>
</dbReference>
<feature type="compositionally biased region" description="Low complexity" evidence="15">
    <location>
        <begin position="327"/>
        <end position="339"/>
    </location>
</feature>
<feature type="region of interest" description="Disordered" evidence="15">
    <location>
        <begin position="281"/>
        <end position="307"/>
    </location>
</feature>
<name>A0A9W8B1Q5_9FUNG</name>
<dbReference type="CDD" id="cd00519">
    <property type="entry name" value="Lipase_3"/>
    <property type="match status" value="1"/>
</dbReference>
<dbReference type="EC" id="3.1.1.116" evidence="14"/>
<dbReference type="GO" id="GO:0046340">
    <property type="term" value="P:diacylglycerol catabolic process"/>
    <property type="evidence" value="ECO:0007669"/>
    <property type="project" value="TreeGrafter"/>
</dbReference>
<evidence type="ECO:0000256" key="6">
    <source>
        <dbReference type="ARBA" id="ARBA00022723"/>
    </source>
</evidence>
<evidence type="ECO:0000256" key="14">
    <source>
        <dbReference type="ARBA" id="ARBA00026104"/>
    </source>
</evidence>
<accession>A0A9W8B1Q5</accession>
<dbReference type="AlphaFoldDB" id="A0A9W8B1Q5"/>
<evidence type="ECO:0000256" key="4">
    <source>
        <dbReference type="ARBA" id="ARBA00022553"/>
    </source>
</evidence>
<keyword evidence="3" id="KW-1003">Cell membrane</keyword>
<keyword evidence="6" id="KW-0479">Metal-binding</keyword>
<evidence type="ECO:0000256" key="11">
    <source>
        <dbReference type="ARBA" id="ARBA00023098"/>
    </source>
</evidence>
<sequence length="1040" mass="114439">MSQSPDAPTPSPSGPPHEDWSVHPPVLHPQLAALVSSLSNATRLSIRALAIIVETYLEAIRRGTIALRALPMSLIVPMLQLIQSVQTLTMDVWANGPLGSSWPLAQWTLRMALPSALQPVVRALTNGTTVGAYLMYSTYSLAEQFAMAGFQLVSSTTTFSLRSAEESVRLIDALFGSTETSRALAAIIDVTMNELYDESDFHQLSTRQGHITAFSSLVKAVTAFACLQWVTRPQVTQRYRLTLMRSSTTTTASLPFPLGPDHRRDSSYTTMRDVEAGRLHQTGMVDGHPTTASATASEDSGEELQPSDSAASILDDMAGELLSHLKAPTSAPSSTPAPAQHQAIPQEPLSIRDSLPKARRSRSQGHLSFGPALDPLHPLQPTSPSNPLNHPGDFPAPRHAHGSASPPCLLFPRAPLVDNIARFIRYSSAAYGDRFMRIFGIRRRQLARARQAAAKRLHTHAFSSRSPSIGRRRSWGAPPHRHPVHRPRSQGTRGSQTPPLSFHQQQPPQSSRTARPRHHHRPRFDHPNHDSFATHTELPLESILYSSYTNLASLYDVQIKSHRAPHRQPRTSPSFATTLVPHALRELPKPSLHALVHYISVDHDLKAIVLTCRGTLGISDVLTDLLFHYADMALPYPDPGWALDHPELPPLQPCYRTHAGMLQSAQLLASPASSVFSELRQAMLQFPDYGLVFCGHSLGGGVAALLAILWSRVTLISPDAADPADQQAMRSFDGDWQRLDCPLFAHRQLSASRNSDGGPWLVRRFVTSEASGLPPNRPIHCFGYGVPAAASADLSHYCRGLVTSVVNTNDIMPNLSIGLLHDFKDLATALASEPEPVTEQVVQRVLKTMVRQNRQDRTTEYKTHAVRSHRYVSSRKQARLDLGRTNSSDALGQTNSTFTHAAAATSEHKDWFWALMKTMRANMANEKLYPPGDVYILEPTLTETSSTTSNTSTHDTAPWLQGLFAPTASSLSSLPDTFLDASSQPLSVALYRCHDVVARFGELRFHHRMLIDHSPRLYEDYIAALVKGEPDNEAPPDRKS</sequence>
<dbReference type="Proteomes" id="UP001151582">
    <property type="component" value="Unassembled WGS sequence"/>
</dbReference>
<feature type="region of interest" description="Disordered" evidence="15">
    <location>
        <begin position="1"/>
        <end position="22"/>
    </location>
</feature>
<evidence type="ECO:0000313" key="18">
    <source>
        <dbReference type="Proteomes" id="UP001151582"/>
    </source>
</evidence>
<keyword evidence="5" id="KW-0812">Transmembrane</keyword>
<evidence type="ECO:0000256" key="13">
    <source>
        <dbReference type="ARBA" id="ARBA00024531"/>
    </source>
</evidence>
<keyword evidence="9" id="KW-0442">Lipid degradation</keyword>
<comment type="subcellular location">
    <subcellularLocation>
        <location evidence="2">Cell membrane</location>
        <topology evidence="2">Multi-pass membrane protein</topology>
    </subcellularLocation>
</comment>
<evidence type="ECO:0000259" key="16">
    <source>
        <dbReference type="Pfam" id="PF01764"/>
    </source>
</evidence>
<feature type="compositionally biased region" description="Polar residues" evidence="15">
    <location>
        <begin position="489"/>
        <end position="511"/>
    </location>
</feature>
<keyword evidence="10" id="KW-1133">Transmembrane helix</keyword>
<keyword evidence="11" id="KW-0443">Lipid metabolism</keyword>
<evidence type="ECO:0000256" key="9">
    <source>
        <dbReference type="ARBA" id="ARBA00022963"/>
    </source>
</evidence>
<evidence type="ECO:0000256" key="15">
    <source>
        <dbReference type="SAM" id="MobiDB-lite"/>
    </source>
</evidence>